<dbReference type="Proteomes" id="UP000184423">
    <property type="component" value="Unassembled WGS sequence"/>
</dbReference>
<evidence type="ECO:0000256" key="1">
    <source>
        <dbReference type="ARBA" id="ARBA00022729"/>
    </source>
</evidence>
<gene>
    <name evidence="3" type="ORF">SAMN02746091_00672</name>
</gene>
<feature type="domain" description="G5" evidence="2">
    <location>
        <begin position="148"/>
        <end position="228"/>
    </location>
</feature>
<dbReference type="GO" id="GO:0004553">
    <property type="term" value="F:hydrolase activity, hydrolyzing O-glycosyl compounds"/>
    <property type="evidence" value="ECO:0007669"/>
    <property type="project" value="InterPro"/>
</dbReference>
<dbReference type="InterPro" id="IPR051933">
    <property type="entry name" value="Resuscitation_pf_RpfB"/>
</dbReference>
<evidence type="ECO:0000313" key="4">
    <source>
        <dbReference type="Proteomes" id="UP000184423"/>
    </source>
</evidence>
<dbReference type="SMART" id="SM01208">
    <property type="entry name" value="G5"/>
    <property type="match status" value="1"/>
</dbReference>
<dbReference type="InterPro" id="IPR011098">
    <property type="entry name" value="G5_dom"/>
</dbReference>
<keyword evidence="4" id="KW-1185">Reference proteome</keyword>
<dbReference type="SUPFAM" id="SSF50685">
    <property type="entry name" value="Barwin-like endoglucanases"/>
    <property type="match status" value="1"/>
</dbReference>
<name>A0A1M4UKD2_9CLOT</name>
<dbReference type="InterPro" id="IPR010611">
    <property type="entry name" value="3D_dom"/>
</dbReference>
<evidence type="ECO:0000313" key="3">
    <source>
        <dbReference type="EMBL" id="SHE57108.1"/>
    </source>
</evidence>
<dbReference type="Gene3D" id="2.20.230.10">
    <property type="entry name" value="Resuscitation-promoting factor rpfb"/>
    <property type="match status" value="1"/>
</dbReference>
<keyword evidence="1" id="KW-0732">Signal</keyword>
<organism evidence="3 4">
    <name type="scientific">Caloramator proteoclasticus DSM 10124</name>
    <dbReference type="NCBI Taxonomy" id="1121262"/>
    <lineage>
        <taxon>Bacteria</taxon>
        <taxon>Bacillati</taxon>
        <taxon>Bacillota</taxon>
        <taxon>Clostridia</taxon>
        <taxon>Eubacteriales</taxon>
        <taxon>Clostridiaceae</taxon>
        <taxon>Caloramator</taxon>
    </lineage>
</organism>
<dbReference type="Gene3D" id="2.40.40.10">
    <property type="entry name" value="RlpA-like domain"/>
    <property type="match status" value="1"/>
</dbReference>
<dbReference type="PROSITE" id="PS51109">
    <property type="entry name" value="G5"/>
    <property type="match status" value="1"/>
</dbReference>
<dbReference type="AlphaFoldDB" id="A0A1M4UKD2"/>
<dbReference type="EMBL" id="FQVG01000008">
    <property type="protein sequence ID" value="SHE57108.1"/>
    <property type="molecule type" value="Genomic_DNA"/>
</dbReference>
<dbReference type="PANTHER" id="PTHR39160">
    <property type="entry name" value="CELL WALL-BINDING PROTEIN YOCH"/>
    <property type="match status" value="1"/>
</dbReference>
<dbReference type="GO" id="GO:0019867">
    <property type="term" value="C:outer membrane"/>
    <property type="evidence" value="ECO:0007669"/>
    <property type="project" value="InterPro"/>
</dbReference>
<dbReference type="Pfam" id="PF03990">
    <property type="entry name" value="DUF348"/>
    <property type="match status" value="2"/>
</dbReference>
<dbReference type="CDD" id="cd22786">
    <property type="entry name" value="DPBB_YuiC-like"/>
    <property type="match status" value="1"/>
</dbReference>
<dbReference type="InterPro" id="IPR007137">
    <property type="entry name" value="DUF348"/>
</dbReference>
<dbReference type="GO" id="GO:0009254">
    <property type="term" value="P:peptidoglycan turnover"/>
    <property type="evidence" value="ECO:0007669"/>
    <property type="project" value="InterPro"/>
</dbReference>
<dbReference type="PANTHER" id="PTHR39160:SF4">
    <property type="entry name" value="RESUSCITATION-PROMOTING FACTOR RPFB"/>
    <property type="match status" value="1"/>
</dbReference>
<dbReference type="InterPro" id="IPR036908">
    <property type="entry name" value="RlpA-like_sf"/>
</dbReference>
<accession>A0A1M4UKD2</accession>
<protein>
    <recommendedName>
        <fullName evidence="2">G5 domain-containing protein</fullName>
    </recommendedName>
</protein>
<evidence type="ECO:0000259" key="2">
    <source>
        <dbReference type="PROSITE" id="PS51109"/>
    </source>
</evidence>
<proteinExistence type="predicted"/>
<dbReference type="Pfam" id="PF06725">
    <property type="entry name" value="3D"/>
    <property type="match status" value="1"/>
</dbReference>
<dbReference type="RefSeq" id="WP_051350746.1">
    <property type="nucleotide sequence ID" value="NZ_FQVG01000008.1"/>
</dbReference>
<reference evidence="4" key="1">
    <citation type="submission" date="2016-11" db="EMBL/GenBank/DDBJ databases">
        <authorList>
            <person name="Varghese N."/>
            <person name="Submissions S."/>
        </authorList>
    </citation>
    <scope>NUCLEOTIDE SEQUENCE [LARGE SCALE GENOMIC DNA]</scope>
    <source>
        <strain evidence="4">DSM 10124</strain>
    </source>
</reference>
<sequence>MSNMTSKVKTRIIGNPRFLGIVTACVVAFLILYVQSEKTVTIVDGKEVVKVATFKARVKDVLVSCNVNVGDKDKVTPGLDSKVEDDTIINIKRAVPVTIQVDGKVITIKTAQDKVEDVLQEEGIVLNEKDKVSPSLTSKVEQGTNIKITRVEEKIITKTERIPYTIVRKANNNLAKGTTEVLQDGQDGEKEIITKVVYEDGKEISRQVVAQNVKKAPVNKVIAYGTLAWISRGESKIFYVQKFRMRATCYTSSYEDTGKMPGSPGFGRTATGTIARRDEDGYSTVAVDPDVIPLGTKLYIPGYGFAIAEDTGGAIKGKKIDLYFNPGSREYRTWGVRYVDVYVLK</sequence>
<dbReference type="Pfam" id="PF07501">
    <property type="entry name" value="G5"/>
    <property type="match status" value="1"/>
</dbReference>